<geneLocation type="plasmid" evidence="1 2">
    <name>pSros1</name>
</geneLocation>
<name>V6JDR2_STRRC</name>
<reference evidence="1 2" key="1">
    <citation type="journal article" date="2014" name="Genome Announc.">
        <title>Draft Genome Sequence of Streptomyces roseochromogenes subsp. oscitans DS 12.976, Producer of the Aminocoumarin Antibiotic Clorobiocin.</title>
        <authorList>
            <person name="Ruckert C."/>
            <person name="Kalinowski J."/>
            <person name="Heide L."/>
            <person name="Apel A.K."/>
        </authorList>
    </citation>
    <scope>NUCLEOTIDE SEQUENCE [LARGE SCALE GENOMIC DNA]</scope>
    <source>
        <strain evidence="1 2">DS 12.976</strain>
        <plasmid evidence="1">pSros1</plasmid>
    </source>
</reference>
<accession>V6JDR2</accession>
<proteinExistence type="predicted"/>
<evidence type="ECO:0000313" key="1">
    <source>
        <dbReference type="EMBL" id="EST18042.1"/>
    </source>
</evidence>
<sequence>MAEDLYGRYMAAARAYREHEQQCTSCSSAARCGAGQRLYDLFSQLQDAYLARQRRG</sequence>
<dbReference type="AlphaFoldDB" id="V6JDR2"/>
<keyword evidence="1" id="KW-0614">Plasmid</keyword>
<keyword evidence="2" id="KW-1185">Reference proteome</keyword>
<dbReference type="Proteomes" id="UP000017984">
    <property type="component" value="Plasmid pSros1"/>
</dbReference>
<dbReference type="PATRIC" id="fig|1352936.5.peg.9583"/>
<gene>
    <name evidence="1" type="ORF">M878_46085</name>
</gene>
<evidence type="ECO:0000313" key="2">
    <source>
        <dbReference type="Proteomes" id="UP000017984"/>
    </source>
</evidence>
<dbReference type="HOGENOM" id="CLU_206020_0_0_11"/>
<comment type="caution">
    <text evidence="1">The sequence shown here is derived from an EMBL/GenBank/DDBJ whole genome shotgun (WGS) entry which is preliminary data.</text>
</comment>
<protein>
    <submittedName>
        <fullName evidence="1">Uncharacterized protein</fullName>
    </submittedName>
</protein>
<dbReference type="EMBL" id="AWQX01000399">
    <property type="protein sequence ID" value="EST18042.1"/>
    <property type="molecule type" value="Genomic_DNA"/>
</dbReference>
<organism evidence="1 2">
    <name type="scientific">Streptomyces roseochromogenus subsp. oscitans DS 12.976</name>
    <dbReference type="NCBI Taxonomy" id="1352936"/>
    <lineage>
        <taxon>Bacteria</taxon>
        <taxon>Bacillati</taxon>
        <taxon>Actinomycetota</taxon>
        <taxon>Actinomycetes</taxon>
        <taxon>Kitasatosporales</taxon>
        <taxon>Streptomycetaceae</taxon>
        <taxon>Streptomyces</taxon>
    </lineage>
</organism>